<gene>
    <name evidence="2" type="ORF">DFQ11_102389</name>
</gene>
<dbReference type="EMBL" id="QJTD01000002">
    <property type="protein sequence ID" value="PYE81812.1"/>
    <property type="molecule type" value="Genomic_DNA"/>
</dbReference>
<dbReference type="RefSeq" id="WP_229791257.1">
    <property type="nucleotide sequence ID" value="NZ_BMWQ01000002.1"/>
</dbReference>
<accession>A0A2V4WXS8</accession>
<dbReference type="Proteomes" id="UP000248054">
    <property type="component" value="Unassembled WGS sequence"/>
</dbReference>
<keyword evidence="1" id="KW-0175">Coiled coil</keyword>
<sequence>MKNRIFIYLFIFSVLLIIFQYVNSKSIIDLYEKDIVTLKSQKSEFKETIKELQDKNFELNYFNIDGNEDAQNYFEARGYDTDELIPAVIDGVYAMNNYEGDEHPIVPYVSMTDNKLLINKVRVLNHRWIIANFTDGQFWGEIFVMYTIDKDNKVNYKLVEHLLYPNVN</sequence>
<keyword evidence="3" id="KW-1185">Reference proteome</keyword>
<name>A0A2V4WXS8_9FLAO</name>
<feature type="coiled-coil region" evidence="1">
    <location>
        <begin position="28"/>
        <end position="55"/>
    </location>
</feature>
<evidence type="ECO:0000313" key="3">
    <source>
        <dbReference type="Proteomes" id="UP000248054"/>
    </source>
</evidence>
<organism evidence="2 3">
    <name type="scientific">Winogradskyella epiphytica</name>
    <dbReference type="NCBI Taxonomy" id="262005"/>
    <lineage>
        <taxon>Bacteria</taxon>
        <taxon>Pseudomonadati</taxon>
        <taxon>Bacteroidota</taxon>
        <taxon>Flavobacteriia</taxon>
        <taxon>Flavobacteriales</taxon>
        <taxon>Flavobacteriaceae</taxon>
        <taxon>Winogradskyella</taxon>
    </lineage>
</organism>
<evidence type="ECO:0000313" key="2">
    <source>
        <dbReference type="EMBL" id="PYE81812.1"/>
    </source>
</evidence>
<evidence type="ECO:0008006" key="4">
    <source>
        <dbReference type="Google" id="ProtNLM"/>
    </source>
</evidence>
<dbReference type="AlphaFoldDB" id="A0A2V4WXS8"/>
<comment type="caution">
    <text evidence="2">The sequence shown here is derived from an EMBL/GenBank/DDBJ whole genome shotgun (WGS) entry which is preliminary data.</text>
</comment>
<evidence type="ECO:0000256" key="1">
    <source>
        <dbReference type="SAM" id="Coils"/>
    </source>
</evidence>
<protein>
    <recommendedName>
        <fullName evidence="4">Hydrolase</fullName>
    </recommendedName>
</protein>
<reference evidence="2 3" key="1">
    <citation type="submission" date="2018-06" db="EMBL/GenBank/DDBJ databases">
        <title>Genomic Encyclopedia of Type Strains, Phase III (KMG-III): the genomes of soil and plant-associated and newly described type strains.</title>
        <authorList>
            <person name="Whitman W."/>
        </authorList>
    </citation>
    <scope>NUCLEOTIDE SEQUENCE [LARGE SCALE GENOMIC DNA]</scope>
    <source>
        <strain evidence="2 3">CECT 7945</strain>
    </source>
</reference>
<proteinExistence type="predicted"/>